<proteinExistence type="predicted"/>
<name>A0A2N1J6L9_9BACT</name>
<reference evidence="2 3" key="1">
    <citation type="submission" date="2017-09" db="EMBL/GenBank/DDBJ databases">
        <title>Genomics of the genus Arcobacter.</title>
        <authorList>
            <person name="Perez-Cataluna A."/>
            <person name="Figueras M.J."/>
            <person name="Salas-Masso N."/>
        </authorList>
    </citation>
    <scope>NUCLEOTIDE SEQUENCE [LARGE SCALE GENOMIC DNA]</scope>
    <source>
        <strain evidence="2 3">DSM 18005</strain>
    </source>
</reference>
<dbReference type="EMBL" id="NXIF01000003">
    <property type="protein sequence ID" value="PKI82174.1"/>
    <property type="molecule type" value="Genomic_DNA"/>
</dbReference>
<dbReference type="OrthoDB" id="9780267at2"/>
<evidence type="ECO:0008006" key="4">
    <source>
        <dbReference type="Google" id="ProtNLM"/>
    </source>
</evidence>
<comment type="caution">
    <text evidence="2">The sequence shown here is derived from an EMBL/GenBank/DDBJ whole genome shotgun (WGS) entry which is preliminary data.</text>
</comment>
<dbReference type="Pfam" id="PF04367">
    <property type="entry name" value="DUF502"/>
    <property type="match status" value="1"/>
</dbReference>
<feature type="transmembrane region" description="Helical" evidence="1">
    <location>
        <begin position="20"/>
        <end position="41"/>
    </location>
</feature>
<evidence type="ECO:0000313" key="3">
    <source>
        <dbReference type="Proteomes" id="UP000233248"/>
    </source>
</evidence>
<feature type="transmembrane region" description="Helical" evidence="1">
    <location>
        <begin position="64"/>
        <end position="85"/>
    </location>
</feature>
<evidence type="ECO:0000313" key="2">
    <source>
        <dbReference type="EMBL" id="PKI82174.1"/>
    </source>
</evidence>
<keyword evidence="1" id="KW-0472">Membrane</keyword>
<protein>
    <recommendedName>
        <fullName evidence="4">DUF502 domain-containing protein</fullName>
    </recommendedName>
</protein>
<organism evidence="2 3">
    <name type="scientific">Malaciobacter halophilus</name>
    <dbReference type="NCBI Taxonomy" id="197482"/>
    <lineage>
        <taxon>Bacteria</taxon>
        <taxon>Pseudomonadati</taxon>
        <taxon>Campylobacterota</taxon>
        <taxon>Epsilonproteobacteria</taxon>
        <taxon>Campylobacterales</taxon>
        <taxon>Arcobacteraceae</taxon>
        <taxon>Malaciobacter</taxon>
    </lineage>
</organism>
<sequence length="222" mass="25278">MLDRVKKYLGHGKDHIFTVIIKGLFWLAPIVAITLLVIWIYENINALTGSMFKLFGLNPEHHPFIWTIIGVVLLGFVAYLIGTFVETRLGDFIQRVYSKIPGYKTIKELINIFNTSKSGEKKVLVVLIKGFTTQGYNIGLMYSTKESIIKNHYTVTLSMTPIPNGGYMFEVPKDKIYVIEEASFDTNLQYLLSMGVKSLAEIINVEPKNIEQFPSLEEYLTK</sequence>
<dbReference type="RefSeq" id="WP_101183252.1">
    <property type="nucleotide sequence ID" value="NZ_CP031218.1"/>
</dbReference>
<dbReference type="KEGG" id="ahs:AHALO_2370"/>
<keyword evidence="3" id="KW-1185">Reference proteome</keyword>
<accession>A0A2N1J6L9</accession>
<dbReference type="AlphaFoldDB" id="A0A2N1J6L9"/>
<gene>
    <name evidence="2" type="ORF">CP960_00635</name>
</gene>
<keyword evidence="1" id="KW-0812">Transmembrane</keyword>
<dbReference type="InterPro" id="IPR007462">
    <property type="entry name" value="COV1-like"/>
</dbReference>
<evidence type="ECO:0000256" key="1">
    <source>
        <dbReference type="SAM" id="Phobius"/>
    </source>
</evidence>
<keyword evidence="1" id="KW-1133">Transmembrane helix</keyword>
<dbReference type="Proteomes" id="UP000233248">
    <property type="component" value="Unassembled WGS sequence"/>
</dbReference>